<evidence type="ECO:0000313" key="3">
    <source>
        <dbReference type="EMBL" id="GAA0246487.1"/>
    </source>
</evidence>
<gene>
    <name evidence="3" type="ORF">GCM10009126_10090</name>
</gene>
<dbReference type="EMBL" id="BAAAFO010000002">
    <property type="protein sequence ID" value="GAA0246487.1"/>
    <property type="molecule type" value="Genomic_DNA"/>
</dbReference>
<evidence type="ECO:0000256" key="1">
    <source>
        <dbReference type="SAM" id="Coils"/>
    </source>
</evidence>
<feature type="coiled-coil region" evidence="1">
    <location>
        <begin position="56"/>
        <end position="83"/>
    </location>
</feature>
<feature type="transmembrane region" description="Helical" evidence="2">
    <location>
        <begin position="21"/>
        <end position="42"/>
    </location>
</feature>
<keyword evidence="2" id="KW-1133">Transmembrane helix</keyword>
<evidence type="ECO:0000256" key="2">
    <source>
        <dbReference type="SAM" id="Phobius"/>
    </source>
</evidence>
<keyword evidence="2" id="KW-0812">Transmembrane</keyword>
<dbReference type="Proteomes" id="UP001500657">
    <property type="component" value="Unassembled WGS sequence"/>
</dbReference>
<proteinExistence type="predicted"/>
<evidence type="ECO:0000313" key="4">
    <source>
        <dbReference type="Proteomes" id="UP001500657"/>
    </source>
</evidence>
<keyword evidence="4" id="KW-1185">Reference proteome</keyword>
<name>A0ABP3DXY0_9GAMM</name>
<dbReference type="RefSeq" id="WP_343880855.1">
    <property type="nucleotide sequence ID" value="NZ_BAAAFO010000002.1"/>
</dbReference>
<keyword evidence="2" id="KW-0472">Membrane</keyword>
<dbReference type="InterPro" id="IPR046703">
    <property type="entry name" value="DUF6776"/>
</dbReference>
<organism evidence="3 4">
    <name type="scientific">Rhodanobacter caeni</name>
    <dbReference type="NCBI Taxonomy" id="657654"/>
    <lineage>
        <taxon>Bacteria</taxon>
        <taxon>Pseudomonadati</taxon>
        <taxon>Pseudomonadota</taxon>
        <taxon>Gammaproteobacteria</taxon>
        <taxon>Lysobacterales</taxon>
        <taxon>Rhodanobacteraceae</taxon>
        <taxon>Rhodanobacter</taxon>
    </lineage>
</organism>
<sequence>MASRPPPRFVVRPHDERRHRGFWLGLAWLGSVVLTAALVAWLTSRSAPASVDHRQQSALAAQVEQLKQQVANLESAARVNEVATRALRTTLTQRETELSSLRADLGFYSRLVGGDGRRTGLQVQGVRLRPIAGSRGWDISLSLSQNTRRGSDISGAVTVDVEGLRGDKVTRLAWTAVGDAGQKAGMPFKFQYFQQLHGTLVLPADFRPTRLHLRIQPEGQPAIVRSVAWSDALSGNINTVLGDNDAQP</sequence>
<keyword evidence="1" id="KW-0175">Coiled coil</keyword>
<comment type="caution">
    <text evidence="3">The sequence shown here is derived from an EMBL/GenBank/DDBJ whole genome shotgun (WGS) entry which is preliminary data.</text>
</comment>
<protein>
    <submittedName>
        <fullName evidence="3">Uncharacterized protein</fullName>
    </submittedName>
</protein>
<reference evidence="4" key="1">
    <citation type="journal article" date="2019" name="Int. J. Syst. Evol. Microbiol.">
        <title>The Global Catalogue of Microorganisms (GCM) 10K type strain sequencing project: providing services to taxonomists for standard genome sequencing and annotation.</title>
        <authorList>
            <consortium name="The Broad Institute Genomics Platform"/>
            <consortium name="The Broad Institute Genome Sequencing Center for Infectious Disease"/>
            <person name="Wu L."/>
            <person name="Ma J."/>
        </authorList>
    </citation>
    <scope>NUCLEOTIDE SEQUENCE [LARGE SCALE GENOMIC DNA]</scope>
    <source>
        <strain evidence="4">JCM 16242</strain>
    </source>
</reference>
<accession>A0ABP3DXY0</accession>
<dbReference type="Pfam" id="PF20567">
    <property type="entry name" value="DUF6776"/>
    <property type="match status" value="1"/>
</dbReference>